<feature type="compositionally biased region" description="Polar residues" evidence="12">
    <location>
        <begin position="299"/>
        <end position="314"/>
    </location>
</feature>
<evidence type="ECO:0000256" key="4">
    <source>
        <dbReference type="ARBA" id="ARBA00022692"/>
    </source>
</evidence>
<dbReference type="InterPro" id="IPR001873">
    <property type="entry name" value="ENaC"/>
</dbReference>
<keyword evidence="4 11" id="KW-0812">Transmembrane</keyword>
<accession>A0A1I8IK92</accession>
<evidence type="ECO:0000256" key="5">
    <source>
        <dbReference type="ARBA" id="ARBA00022989"/>
    </source>
</evidence>
<keyword evidence="7 11" id="KW-0406">Ion transport</keyword>
<evidence type="ECO:0000256" key="6">
    <source>
        <dbReference type="ARBA" id="ARBA00023053"/>
    </source>
</evidence>
<keyword evidence="10 11" id="KW-0407">Ion channel</keyword>
<keyword evidence="13" id="KW-1185">Reference proteome</keyword>
<keyword evidence="8" id="KW-0472">Membrane</keyword>
<comment type="subcellular location">
    <subcellularLocation>
        <location evidence="1">Membrane</location>
        <topology evidence="1">Multi-pass membrane protein</topology>
    </subcellularLocation>
</comment>
<dbReference type="Proteomes" id="UP000095280">
    <property type="component" value="Unplaced"/>
</dbReference>
<evidence type="ECO:0000256" key="8">
    <source>
        <dbReference type="ARBA" id="ARBA00023136"/>
    </source>
</evidence>
<evidence type="ECO:0000313" key="13">
    <source>
        <dbReference type="Proteomes" id="UP000095280"/>
    </source>
</evidence>
<evidence type="ECO:0000256" key="9">
    <source>
        <dbReference type="ARBA" id="ARBA00023201"/>
    </source>
</evidence>
<evidence type="ECO:0000256" key="7">
    <source>
        <dbReference type="ARBA" id="ARBA00023065"/>
    </source>
</evidence>
<name>A0A1I8IK92_9PLAT</name>
<dbReference type="PANTHER" id="PTHR11690:SF300">
    <property type="entry name" value="PICKPOCKET PROTEIN 19"/>
    <property type="match status" value="1"/>
</dbReference>
<comment type="similarity">
    <text evidence="11">Belongs to the amiloride-sensitive sodium channel (TC 1.A.6) family.</text>
</comment>
<proteinExistence type="inferred from homology"/>
<dbReference type="GO" id="GO:0005886">
    <property type="term" value="C:plasma membrane"/>
    <property type="evidence" value="ECO:0007669"/>
    <property type="project" value="TreeGrafter"/>
</dbReference>
<feature type="region of interest" description="Disordered" evidence="12">
    <location>
        <begin position="299"/>
        <end position="437"/>
    </location>
</feature>
<evidence type="ECO:0000313" key="14">
    <source>
        <dbReference type="WBParaSite" id="maker-uti_cns_0013741-snap-gene-0.3-mRNA-1"/>
    </source>
</evidence>
<keyword evidence="3 11" id="KW-0894">Sodium channel</keyword>
<evidence type="ECO:0000256" key="1">
    <source>
        <dbReference type="ARBA" id="ARBA00004141"/>
    </source>
</evidence>
<dbReference type="GO" id="GO:0015280">
    <property type="term" value="F:ligand-gated sodium channel activity"/>
    <property type="evidence" value="ECO:0007669"/>
    <property type="project" value="TreeGrafter"/>
</dbReference>
<dbReference type="PANTHER" id="PTHR11690">
    <property type="entry name" value="AMILORIDE-SENSITIVE SODIUM CHANNEL-RELATED"/>
    <property type="match status" value="1"/>
</dbReference>
<keyword evidence="2 11" id="KW-0813">Transport</keyword>
<sequence length="1936" mass="213255">MRKPGSFFVLRPVENKPVTGLFWELDSMSHLRHHQVLPDLLNGAERGPPAALLPRPLLSELAPHPVLELLRQLIALPLCVLKPVIMAVNSLEHSIRWGSEHLRLGVDLSRLWIGLSLMEVLVAEATSTNSVSAEFIMMDRRFGITIGEEHHVELGSPAPRTAGRLPRVRVERVAAPEPAGLDKREVLVTAGLAVVAAAQQHEAGLKLQIVTSGNWARSLPSFSCDSTDCSVNFCTNFARWTVQPISAATNRSSQKSRRAVPLDRKMCSKPWVLVMPATSWAAPVTRSHGHKADIACRTSSAPSSADLSTPNWSSMAKVRGSTRLSRPLLKSNAATRPSTGGVTPPSGAEVTPPSGAEVTPPSGAEVTPPSGAEVTPPSGVEVTPPSGVEVTPPSGVEVTPPSGAEVTPPSGAEVTPPSGAEVTPPSGVEVTPPSVWRCGGDPSDASVLHTNLCLLWHLSLRSRPADSVTQFTVQSALSGEAGVQLDEAEPHRVEQLCRLAAVDSEAELVHKVQLRLGEHRRQLRRVSLAVEVGLVEVGLKLRHHVALLVVQPPAAGTSALRPPPPVDETAGVGAQLAHKRVPLVIQRVEPPLTVTSDQRLVNAVQLREVVSLEAPYAAYAAVRPPVACRVGQTVEVGAEQTDPGVSAVRQSAYQSVLLLTLDGREVSPTLRVGIYPLELVGTQRLLQLLTRVRVLTLAAVLHRHAYDAVSVGTRLLERTTHDSLQTRSTARRLFWLLLFVAALIGCTVHLAKLVQKFTEHSIESQLKLRSERAQFPDVTICNFKPASSSLTWFDVYHDYLKKYWGKFDNWFQEDTKKRPQESDESYEDRLETVCKKLLDVMWVSGDTRDISHLDKTMLLSCRYNNEPCSHKNFSLVQTSRFWSCYTFHPDPGQSYSGPGGRGAELDMVLFTDGYTVSSEPHNDFLNSDSVGVCFKRLIARQETEFVDVASATSTSIKLRPVHNRLISTPSRRCSEPPIETINYVRHFSNASLNVVTKAYSKSVSDFVVEAQQSILHSNCGCYSHLLAFSVNTSDLCYFAPPQEWITPSDAVLKRIDCHDIWLEHAQRKSEELAKEFQHRMWCQFTQQRPWQQSRRWPPFSAVQEIWENLMMPPQYRHGVEFLPEDGKEHHIFRNMNESRQLGQILVFLTQDYNCFSFFCRNSTRSYYYECNISLMLQHLKNMSYCIYQKTLADTLASVSISLQSPGADVYKEKAGYHWTEALSEVGGTLGLWLGISVVSTFELLEFFYILAQRCRGGTTGSESEGPRQFCSDHHAEAPSGDRECIVSSSLRVQFGSTVACAVIPPAHMDAGSGLVKAVRPSEDAGSRFCCLLNETPAMKNSFGSAGSTELVWNLAKWSSMLPDPMQLLSSRKLAKPGVLFRCSTQDAVKSRPVGSSTHSRDETPSMRAPSFVQDTAGLHGVPLSLGAAHQVLQRRSPVSDPHSAEVLVRSDRVVLRVHHGLAGALSGHSSVGVVEVMLSRRHTSPKRNSAHEASRLLRCTRPTLPRRNDRLDTKQSSIEEERPELSCHTDFDLFRQWLALSTVYLAPEKQEQQHLLMRFGHLDASGDSAKSRLERWRLGACRPESARVLTAPIQIGAIVAQRVCVHAARAGAHGAQHRRRLVRLLPFPLAVLLNAQRARRRLGGVVGSPARSRRRDATNRRSTRLEDKFVQWPGVLPSAGVQSHPPVSQQPQAVEAVVPSRQVRWLVALPVGQVHWRLQLRGQGVQGASGAARGSPVRGGQALHERVASRRSAALPQTFEQLRVVPASSQVRRGDSARVWQIQRRSRRCQEVQTGQFALFAGSVDSRSTAIVNSIDATIRLRLLLLLLLLLNPGQQLANHGLETGRDRLVQWPASGVWRGEIRWHPVLGGGGTGGGPMTLAWVTSQSVYDYKYSSNRVEVLLYSAQTCQICQGKLVPIFQELSGWSSANWQASGLQ</sequence>
<evidence type="ECO:0000256" key="10">
    <source>
        <dbReference type="ARBA" id="ARBA00023303"/>
    </source>
</evidence>
<dbReference type="Pfam" id="PF00858">
    <property type="entry name" value="ASC"/>
    <property type="match status" value="1"/>
</dbReference>
<dbReference type="PRINTS" id="PR01078">
    <property type="entry name" value="AMINACHANNEL"/>
</dbReference>
<reference evidence="14" key="1">
    <citation type="submission" date="2016-11" db="UniProtKB">
        <authorList>
            <consortium name="WormBaseParasite"/>
        </authorList>
    </citation>
    <scope>IDENTIFICATION</scope>
</reference>
<keyword evidence="9 11" id="KW-0739">Sodium transport</keyword>
<dbReference type="Gene3D" id="1.10.287.770">
    <property type="entry name" value="YojJ-like"/>
    <property type="match status" value="1"/>
</dbReference>
<evidence type="ECO:0000256" key="12">
    <source>
        <dbReference type="SAM" id="MobiDB-lite"/>
    </source>
</evidence>
<feature type="region of interest" description="Disordered" evidence="12">
    <location>
        <begin position="1503"/>
        <end position="1522"/>
    </location>
</feature>
<evidence type="ECO:0000256" key="2">
    <source>
        <dbReference type="ARBA" id="ARBA00022448"/>
    </source>
</evidence>
<keyword evidence="6" id="KW-0915">Sodium</keyword>
<dbReference type="WBParaSite" id="maker-uti_cns_0013741-snap-gene-0.3-mRNA-1">
    <property type="protein sequence ID" value="maker-uti_cns_0013741-snap-gene-0.3-mRNA-1"/>
    <property type="gene ID" value="maker-uti_cns_0013741-snap-gene-0.3"/>
</dbReference>
<feature type="compositionally biased region" description="Polar residues" evidence="12">
    <location>
        <begin position="332"/>
        <end position="341"/>
    </location>
</feature>
<protein>
    <submittedName>
        <fullName evidence="14">Protein kinase domain-containing protein</fullName>
    </submittedName>
</protein>
<organism evidence="13 14">
    <name type="scientific">Macrostomum lignano</name>
    <dbReference type="NCBI Taxonomy" id="282301"/>
    <lineage>
        <taxon>Eukaryota</taxon>
        <taxon>Metazoa</taxon>
        <taxon>Spiralia</taxon>
        <taxon>Lophotrochozoa</taxon>
        <taxon>Platyhelminthes</taxon>
        <taxon>Rhabditophora</taxon>
        <taxon>Macrostomorpha</taxon>
        <taxon>Macrostomida</taxon>
        <taxon>Macrostomidae</taxon>
        <taxon>Macrostomum</taxon>
    </lineage>
</organism>
<keyword evidence="5" id="KW-1133">Transmembrane helix</keyword>
<evidence type="ECO:0000256" key="3">
    <source>
        <dbReference type="ARBA" id="ARBA00022461"/>
    </source>
</evidence>
<evidence type="ECO:0000256" key="11">
    <source>
        <dbReference type="RuleBase" id="RU000679"/>
    </source>
</evidence>
<dbReference type="Gene3D" id="2.60.470.10">
    <property type="entry name" value="Acid-sensing ion channels like domains"/>
    <property type="match status" value="1"/>
</dbReference>
<feature type="compositionally biased region" description="Basic and acidic residues" evidence="12">
    <location>
        <begin position="1506"/>
        <end position="1522"/>
    </location>
</feature>